<evidence type="ECO:0000256" key="2">
    <source>
        <dbReference type="ARBA" id="ARBA00022630"/>
    </source>
</evidence>
<dbReference type="SUPFAM" id="SSF51905">
    <property type="entry name" value="FAD/NAD(P)-binding domain"/>
    <property type="match status" value="1"/>
</dbReference>
<dbReference type="InterPro" id="IPR002938">
    <property type="entry name" value="FAD-bd"/>
</dbReference>
<comment type="cofactor">
    <cofactor evidence="1">
        <name>FAD</name>
        <dbReference type="ChEBI" id="CHEBI:57692"/>
    </cofactor>
</comment>
<dbReference type="GO" id="GO:0071949">
    <property type="term" value="F:FAD binding"/>
    <property type="evidence" value="ECO:0007669"/>
    <property type="project" value="InterPro"/>
</dbReference>
<sequence>MSTSVGQHLLTFHPAGVYREIQQALTKEGIMNVVIVGAGPTGLMLAGDLAQAGIEVTILERRASTEANTTRAFGVHARTLEQLDIRGLADRLPGQKVSGVRLFAKARIDLSSLPTRFNYLLITPQYEVEKLLRERAERLGVKIEHGQEVIGLSQNADSVTVKTTTSTWEAKYVVGTDGVRSKVRELIGLPFPGKSVVKSIMLADVRLDTRPQEAVTVNAVGDGFAFIAPFGDGWYRVFAWDRRKQVDDKAPLELSEVREVTKRALGTDMGMHDPRWMSRFHSDERQVPTYRKGRVFLAGDAAHCHSPAGGQGMNTGIQDAANLGWKLAAVLNGHADEQLLDTYQEERHPVGRAVLRSSGAIIRLAMVKSKAGQAIRNAICGFLLNKAKISRKAAGQISGIDIHYGGKTRASDIELETGRLFEALRGGRFVLVTNEARDTPDFVTTVKPKNPVAQPILVRPDGYVTDWDDAKYR</sequence>
<dbReference type="Gene3D" id="3.50.50.60">
    <property type="entry name" value="FAD/NAD(P)-binding domain"/>
    <property type="match status" value="1"/>
</dbReference>
<dbReference type="PANTHER" id="PTHR43004:SF19">
    <property type="entry name" value="BINDING MONOOXYGENASE, PUTATIVE (JCVI)-RELATED"/>
    <property type="match status" value="1"/>
</dbReference>
<organism evidence="5 6">
    <name type="scientific">Kibdelosporangium aridum</name>
    <dbReference type="NCBI Taxonomy" id="2030"/>
    <lineage>
        <taxon>Bacteria</taxon>
        <taxon>Bacillati</taxon>
        <taxon>Actinomycetota</taxon>
        <taxon>Actinomycetes</taxon>
        <taxon>Pseudonocardiales</taxon>
        <taxon>Pseudonocardiaceae</taxon>
        <taxon>Kibdelosporangium</taxon>
    </lineage>
</organism>
<comment type="caution">
    <text evidence="5">The sequence shown here is derived from an EMBL/GenBank/DDBJ whole genome shotgun (WGS) entry which is preliminary data.</text>
</comment>
<evidence type="ECO:0000256" key="1">
    <source>
        <dbReference type="ARBA" id="ARBA00001974"/>
    </source>
</evidence>
<dbReference type="Pfam" id="PF01494">
    <property type="entry name" value="FAD_binding_3"/>
    <property type="match status" value="1"/>
</dbReference>
<dbReference type="PANTHER" id="PTHR43004">
    <property type="entry name" value="TRK SYSTEM POTASSIUM UPTAKE PROTEIN"/>
    <property type="match status" value="1"/>
</dbReference>
<evidence type="ECO:0000313" key="6">
    <source>
        <dbReference type="Proteomes" id="UP000287547"/>
    </source>
</evidence>
<dbReference type="InterPro" id="IPR050641">
    <property type="entry name" value="RIFMO-like"/>
</dbReference>
<dbReference type="Gene3D" id="3.40.30.120">
    <property type="match status" value="1"/>
</dbReference>
<keyword evidence="2" id="KW-0285">Flavoprotein</keyword>
<keyword evidence="3" id="KW-0274">FAD</keyword>
<dbReference type="OrthoDB" id="4141215at2"/>
<name>A0A428XSR2_KIBAR</name>
<proteinExistence type="predicted"/>
<accession>A0A428XSR2</accession>
<feature type="domain" description="FAD-binding" evidence="4">
    <location>
        <begin position="32"/>
        <end position="357"/>
    </location>
</feature>
<gene>
    <name evidence="5" type="ORF">DMH04_56195</name>
</gene>
<dbReference type="AlphaFoldDB" id="A0A428XSR2"/>
<dbReference type="PRINTS" id="PR00420">
    <property type="entry name" value="RNGMNOXGNASE"/>
</dbReference>
<evidence type="ECO:0000256" key="3">
    <source>
        <dbReference type="ARBA" id="ARBA00022827"/>
    </source>
</evidence>
<dbReference type="GO" id="GO:0016709">
    <property type="term" value="F:oxidoreductase activity, acting on paired donors, with incorporation or reduction of molecular oxygen, NAD(P)H as one donor, and incorporation of one atom of oxygen"/>
    <property type="evidence" value="ECO:0007669"/>
    <property type="project" value="UniProtKB-ARBA"/>
</dbReference>
<dbReference type="Gene3D" id="3.30.70.2450">
    <property type="match status" value="1"/>
</dbReference>
<protein>
    <submittedName>
        <fullName evidence="5">FAD-dependent oxidoreductase</fullName>
    </submittedName>
</protein>
<dbReference type="EMBL" id="QHKI01000143">
    <property type="protein sequence ID" value="RSM58349.1"/>
    <property type="molecule type" value="Genomic_DNA"/>
</dbReference>
<dbReference type="RefSeq" id="WP_125728738.1">
    <property type="nucleotide sequence ID" value="NZ_QHKI01000143.1"/>
</dbReference>
<evidence type="ECO:0000313" key="5">
    <source>
        <dbReference type="EMBL" id="RSM58349.1"/>
    </source>
</evidence>
<dbReference type="Proteomes" id="UP000287547">
    <property type="component" value="Unassembled WGS sequence"/>
</dbReference>
<reference evidence="5 6" key="1">
    <citation type="submission" date="2018-05" db="EMBL/GenBank/DDBJ databases">
        <title>Evolution of GPA BGCs.</title>
        <authorList>
            <person name="Waglechner N."/>
            <person name="Wright G.D."/>
        </authorList>
    </citation>
    <scope>NUCLEOTIDE SEQUENCE [LARGE SCALE GENOMIC DNA]</scope>
    <source>
        <strain evidence="5 6">A82846</strain>
    </source>
</reference>
<evidence type="ECO:0000259" key="4">
    <source>
        <dbReference type="Pfam" id="PF01494"/>
    </source>
</evidence>
<dbReference type="InterPro" id="IPR036188">
    <property type="entry name" value="FAD/NAD-bd_sf"/>
</dbReference>